<feature type="binding site" evidence="6">
    <location>
        <begin position="189"/>
        <end position="192"/>
    </location>
    <ligand>
        <name>substrate</name>
    </ligand>
</feature>
<dbReference type="Proteomes" id="UP000003374">
    <property type="component" value="Unassembled WGS sequence"/>
</dbReference>
<dbReference type="STRING" id="314278.NB231_14056"/>
<dbReference type="GO" id="GO:0016811">
    <property type="term" value="F:hydrolase activity, acting on carbon-nitrogen (but not peptide) bonds, in linear amides"/>
    <property type="evidence" value="ECO:0007669"/>
    <property type="project" value="UniProtKB-ARBA"/>
</dbReference>
<dbReference type="PANTHER" id="PTHR10188">
    <property type="entry name" value="L-ASPARAGINASE"/>
    <property type="match status" value="1"/>
</dbReference>
<dbReference type="AlphaFoldDB" id="A4BV37"/>
<dbReference type="RefSeq" id="WP_005003713.1">
    <property type="nucleotide sequence ID" value="NZ_CH672427.1"/>
</dbReference>
<dbReference type="HOGENOM" id="CLU_021603_1_0_6"/>
<dbReference type="Gene3D" id="3.60.20.30">
    <property type="entry name" value="(Glycosyl)asparaginase"/>
    <property type="match status" value="1"/>
</dbReference>
<keyword evidence="2" id="KW-0378">Hydrolase</keyword>
<dbReference type="GO" id="GO:0006508">
    <property type="term" value="P:proteolysis"/>
    <property type="evidence" value="ECO:0007669"/>
    <property type="project" value="UniProtKB-KW"/>
</dbReference>
<feature type="binding site" evidence="6">
    <location>
        <begin position="212"/>
        <end position="215"/>
    </location>
    <ligand>
        <name>substrate</name>
    </ligand>
</feature>
<feature type="active site" description="Nucleophile" evidence="5">
    <location>
        <position position="161"/>
    </location>
</feature>
<dbReference type="eggNOG" id="COG1446">
    <property type="taxonomic scope" value="Bacteria"/>
</dbReference>
<sequence>MATRHRYSIGIHGGAGNRPAPAANIGLIRESLRTILEQGSARLAAGATALDTVVHCTRLLEDDPLYNAGYGSVPNSAGRFELEACVMEGRTLEAGAVTYVERIRNPVELARRIMEQTPHVMLAGRGAGDFAATNGIATVSQAYFQEGWHKYGRADEHGYGTVGAVARDCAGNLAAATSTGGQKGKRPGRVGDSPLVGAGTYADNEGCAVSCTGWGEDFIRTALAAYLDFLIVREGLEAHTAARIAIEYLVAKVNGNGGFILVDRTGAIATAQSSTYLHCGWIEHGGKPTTALRSPIQIARAEG</sequence>
<organism evidence="8 9">
    <name type="scientific">Nitrococcus mobilis Nb-231</name>
    <dbReference type="NCBI Taxonomy" id="314278"/>
    <lineage>
        <taxon>Bacteria</taxon>
        <taxon>Pseudomonadati</taxon>
        <taxon>Pseudomonadota</taxon>
        <taxon>Gammaproteobacteria</taxon>
        <taxon>Chromatiales</taxon>
        <taxon>Ectothiorhodospiraceae</taxon>
        <taxon>Nitrococcus</taxon>
    </lineage>
</organism>
<dbReference type="EMBL" id="AAOF01000022">
    <property type="protein sequence ID" value="EAR20458.1"/>
    <property type="molecule type" value="Genomic_DNA"/>
</dbReference>
<keyword evidence="3" id="KW-0068">Autocatalytic cleavage</keyword>
<dbReference type="CDD" id="cd04512">
    <property type="entry name" value="Ntn_Asparaginase_2_like"/>
    <property type="match status" value="1"/>
</dbReference>
<reference evidence="8 9" key="1">
    <citation type="submission" date="2006-02" db="EMBL/GenBank/DDBJ databases">
        <authorList>
            <person name="Waterbury J."/>
            <person name="Ferriera S."/>
            <person name="Johnson J."/>
            <person name="Kravitz S."/>
            <person name="Halpern A."/>
            <person name="Remington K."/>
            <person name="Beeson K."/>
            <person name="Tran B."/>
            <person name="Rogers Y.-H."/>
            <person name="Friedman R."/>
            <person name="Venter J.C."/>
        </authorList>
    </citation>
    <scope>NUCLEOTIDE SEQUENCE [LARGE SCALE GENOMIC DNA]</scope>
    <source>
        <strain evidence="8 9">Nb-231</strain>
    </source>
</reference>
<dbReference type="InterPro" id="IPR000246">
    <property type="entry name" value="Peptidase_T2"/>
</dbReference>
<evidence type="ECO:0000313" key="9">
    <source>
        <dbReference type="Proteomes" id="UP000003374"/>
    </source>
</evidence>
<evidence type="ECO:0000256" key="3">
    <source>
        <dbReference type="ARBA" id="ARBA00022813"/>
    </source>
</evidence>
<evidence type="ECO:0000256" key="7">
    <source>
        <dbReference type="PIRSR" id="PIRSR600246-3"/>
    </source>
</evidence>
<evidence type="ECO:0000256" key="4">
    <source>
        <dbReference type="ARBA" id="ARBA00069124"/>
    </source>
</evidence>
<evidence type="ECO:0000313" key="8">
    <source>
        <dbReference type="EMBL" id="EAR20458.1"/>
    </source>
</evidence>
<dbReference type="PANTHER" id="PTHR10188:SF6">
    <property type="entry name" value="N(4)-(BETA-N-ACETYLGLUCOSAMINYL)-L-ASPARAGINASE"/>
    <property type="match status" value="1"/>
</dbReference>
<gene>
    <name evidence="8" type="ORF">NB231_14056</name>
</gene>
<evidence type="ECO:0000256" key="5">
    <source>
        <dbReference type="PIRSR" id="PIRSR600246-1"/>
    </source>
</evidence>
<proteinExistence type="predicted"/>
<keyword evidence="1" id="KW-0645">Protease</keyword>
<dbReference type="SUPFAM" id="SSF56235">
    <property type="entry name" value="N-terminal nucleophile aminohydrolases (Ntn hydrolases)"/>
    <property type="match status" value="1"/>
</dbReference>
<dbReference type="Pfam" id="PF01112">
    <property type="entry name" value="Asparaginase_2"/>
    <property type="match status" value="2"/>
</dbReference>
<name>A4BV37_9GAMM</name>
<feature type="site" description="Cleavage; by autolysis" evidence="7">
    <location>
        <begin position="160"/>
        <end position="161"/>
    </location>
</feature>
<accession>A4BV37</accession>
<dbReference type="FunFam" id="3.60.20.30:FF:000001">
    <property type="entry name" value="Isoaspartyl peptidase/L-asparaginase"/>
    <property type="match status" value="1"/>
</dbReference>
<protein>
    <recommendedName>
        <fullName evidence="4">Isoaspartyl peptidase</fullName>
    </recommendedName>
</protein>
<evidence type="ECO:0000256" key="6">
    <source>
        <dbReference type="PIRSR" id="PIRSR600246-2"/>
    </source>
</evidence>
<evidence type="ECO:0000256" key="1">
    <source>
        <dbReference type="ARBA" id="ARBA00022670"/>
    </source>
</evidence>
<keyword evidence="9" id="KW-1185">Reference proteome</keyword>
<dbReference type="InterPro" id="IPR029055">
    <property type="entry name" value="Ntn_hydrolases_N"/>
</dbReference>
<evidence type="ECO:0000256" key="2">
    <source>
        <dbReference type="ARBA" id="ARBA00022801"/>
    </source>
</evidence>
<dbReference type="GO" id="GO:0008233">
    <property type="term" value="F:peptidase activity"/>
    <property type="evidence" value="ECO:0007669"/>
    <property type="project" value="UniProtKB-KW"/>
</dbReference>
<dbReference type="OrthoDB" id="9780217at2"/>
<comment type="caution">
    <text evidence="8">The sequence shown here is derived from an EMBL/GenBank/DDBJ whole genome shotgun (WGS) entry which is preliminary data.</text>
</comment>